<organism evidence="2 3">
    <name type="scientific">Cudoniella acicularis</name>
    <dbReference type="NCBI Taxonomy" id="354080"/>
    <lineage>
        <taxon>Eukaryota</taxon>
        <taxon>Fungi</taxon>
        <taxon>Dikarya</taxon>
        <taxon>Ascomycota</taxon>
        <taxon>Pezizomycotina</taxon>
        <taxon>Leotiomycetes</taxon>
        <taxon>Helotiales</taxon>
        <taxon>Tricladiaceae</taxon>
        <taxon>Cudoniella</taxon>
    </lineage>
</organism>
<proteinExistence type="predicted"/>
<name>A0A8H4RSU4_9HELO</name>
<sequence>MVRANFFTVWKVELDQSIIGSPSSQPGLDDLDTGSTLSAPIQTWLLRRTLCLSVAHPGANRKIFGSDTKPLTVAKLAKSFEEFFVVSSFSRTLAQRILLEPLNLANGYQQYLTGSRNATTSLELNNPSGLDDTASSASAGTTSTSTPTTPTTLRRIAAGLPTPSAAVSFGGKKYKDKEPEKLSALLTIL</sequence>
<dbReference type="Proteomes" id="UP000566819">
    <property type="component" value="Unassembled WGS sequence"/>
</dbReference>
<reference evidence="2 3" key="1">
    <citation type="submission" date="2020-03" db="EMBL/GenBank/DDBJ databases">
        <title>Draft Genome Sequence of Cudoniella acicularis.</title>
        <authorList>
            <person name="Buettner E."/>
            <person name="Kellner H."/>
        </authorList>
    </citation>
    <scope>NUCLEOTIDE SEQUENCE [LARGE SCALE GENOMIC DNA]</scope>
    <source>
        <strain evidence="2 3">DSM 108380</strain>
    </source>
</reference>
<evidence type="ECO:0000256" key="1">
    <source>
        <dbReference type="SAM" id="MobiDB-lite"/>
    </source>
</evidence>
<evidence type="ECO:0000313" key="2">
    <source>
        <dbReference type="EMBL" id="KAF4633862.1"/>
    </source>
</evidence>
<comment type="caution">
    <text evidence="2">The sequence shown here is derived from an EMBL/GenBank/DDBJ whole genome shotgun (WGS) entry which is preliminary data.</text>
</comment>
<keyword evidence="3" id="KW-1185">Reference proteome</keyword>
<feature type="region of interest" description="Disordered" evidence="1">
    <location>
        <begin position="119"/>
        <end position="151"/>
    </location>
</feature>
<dbReference type="AlphaFoldDB" id="A0A8H4RSU4"/>
<accession>A0A8H4RSU4</accession>
<feature type="compositionally biased region" description="Low complexity" evidence="1">
    <location>
        <begin position="128"/>
        <end position="151"/>
    </location>
</feature>
<evidence type="ECO:0000313" key="3">
    <source>
        <dbReference type="Proteomes" id="UP000566819"/>
    </source>
</evidence>
<dbReference type="EMBL" id="JAAMPI010000226">
    <property type="protein sequence ID" value="KAF4633862.1"/>
    <property type="molecule type" value="Genomic_DNA"/>
</dbReference>
<gene>
    <name evidence="2" type="ORF">G7Y89_g4236</name>
</gene>
<protein>
    <submittedName>
        <fullName evidence="2">Uncharacterized protein</fullName>
    </submittedName>
</protein>